<accession>A0A1V1V3W5</accession>
<dbReference type="Pfam" id="PF13444">
    <property type="entry name" value="Acetyltransf_5"/>
    <property type="match status" value="1"/>
</dbReference>
<feature type="domain" description="Phospholipid/glycerol acyltransferase" evidence="11">
    <location>
        <begin position="75"/>
        <end position="197"/>
    </location>
</feature>
<dbReference type="SUPFAM" id="SSF55729">
    <property type="entry name" value="Acyl-CoA N-acyltransferases (Nat)"/>
    <property type="match status" value="1"/>
</dbReference>
<evidence type="ECO:0000256" key="9">
    <source>
        <dbReference type="ARBA" id="ARBA00045724"/>
    </source>
</evidence>
<evidence type="ECO:0000256" key="3">
    <source>
        <dbReference type="ARBA" id="ARBA00022679"/>
    </source>
</evidence>
<dbReference type="InterPro" id="IPR016181">
    <property type="entry name" value="Acyl_CoA_acyltransferase"/>
</dbReference>
<reference evidence="13 15" key="3">
    <citation type="submission" date="2020-09" db="EMBL/GenBank/DDBJ databases">
        <title>Complete, closed and curated genome sequences of Photobacterium damselae subsp. piscicida isolates from Australia indicate localised evolution and additional plasmid-borne pathogenicity mechanisms.</title>
        <authorList>
            <person name="Baseggio L."/>
            <person name="Silayeva O."/>
            <person name="Buller N."/>
            <person name="Landos M."/>
            <person name="Engelstaedter J."/>
            <person name="Barnes A.C."/>
        </authorList>
    </citation>
    <scope>NUCLEOTIDE SEQUENCE [LARGE SCALE GENOMIC DNA]</scope>
    <source>
        <strain evidence="13 15">AS-16-0540-1</strain>
    </source>
</reference>
<evidence type="ECO:0000313" key="12">
    <source>
        <dbReference type="EMBL" id="BAX53456.1"/>
    </source>
</evidence>
<comment type="function">
    <text evidence="9">Catalyzes the first step in the biosynthesis of ornithine lipids, which are phosphorus-free membrane lipids. Catalyzes the 3-hydroxyacyl-acyl carrier protein-dependent acylation of ornithine to form lyso-ornithine lipid (LOL).</text>
</comment>
<keyword evidence="5 12" id="KW-0012">Acyltransferase</keyword>
<evidence type="ECO:0000313" key="14">
    <source>
        <dbReference type="Proteomes" id="UP000218676"/>
    </source>
</evidence>
<dbReference type="RefSeq" id="WP_086956999.1">
    <property type="nucleotide sequence ID" value="NZ_AP018045.1"/>
</dbReference>
<dbReference type="EC" id="2.3.2.30" evidence="7"/>
<evidence type="ECO:0000313" key="13">
    <source>
        <dbReference type="EMBL" id="QOD57447.1"/>
    </source>
</evidence>
<dbReference type="AlphaFoldDB" id="A0A1V1V3W5"/>
<evidence type="ECO:0000256" key="1">
    <source>
        <dbReference type="ARBA" id="ARBA00005189"/>
    </source>
</evidence>
<comment type="pathway">
    <text evidence="1">Lipid metabolism.</text>
</comment>
<dbReference type="PANTHER" id="PTHR37323:SF1">
    <property type="entry name" value="L-ORNITHINE N(ALPHA)-ACYLTRANSFERASE"/>
    <property type="match status" value="1"/>
</dbReference>
<dbReference type="SUPFAM" id="SSF69593">
    <property type="entry name" value="Glycerol-3-phosphate (1)-acyltransferase"/>
    <property type="match status" value="1"/>
</dbReference>
<protein>
    <recommendedName>
        <fullName evidence="8">L-ornithine N(alpha)-acyltransferase</fullName>
        <ecNumber evidence="7">2.3.2.30</ecNumber>
    </recommendedName>
</protein>
<dbReference type="Proteomes" id="UP000218676">
    <property type="component" value="Chromosome 1"/>
</dbReference>
<proteinExistence type="inferred from homology"/>
<dbReference type="InterPro" id="IPR052351">
    <property type="entry name" value="Ornithine_N-alpha-AT"/>
</dbReference>
<evidence type="ECO:0000256" key="2">
    <source>
        <dbReference type="ARBA" id="ARBA00022516"/>
    </source>
</evidence>
<name>A0A1V1V3W5_PHODP</name>
<evidence type="ECO:0000313" key="15">
    <source>
        <dbReference type="Proteomes" id="UP000516656"/>
    </source>
</evidence>
<evidence type="ECO:0000256" key="10">
    <source>
        <dbReference type="ARBA" id="ARBA00047785"/>
    </source>
</evidence>
<evidence type="ECO:0000256" key="5">
    <source>
        <dbReference type="ARBA" id="ARBA00023315"/>
    </source>
</evidence>
<dbReference type="GO" id="GO:0043810">
    <property type="term" value="F:ornithine-acyl [acyl carrier protein] N-acyltransferase activity"/>
    <property type="evidence" value="ECO:0007669"/>
    <property type="project" value="UniProtKB-EC"/>
</dbReference>
<comment type="similarity">
    <text evidence="6">Belongs to the acetyltransferase family. OlsB subfamily.</text>
</comment>
<keyword evidence="4" id="KW-0443">Lipid metabolism</keyword>
<evidence type="ECO:0000259" key="11">
    <source>
        <dbReference type="SMART" id="SM00563"/>
    </source>
</evidence>
<evidence type="ECO:0000256" key="6">
    <source>
        <dbReference type="ARBA" id="ARBA00038095"/>
    </source>
</evidence>
<dbReference type="SMART" id="SM00563">
    <property type="entry name" value="PlsC"/>
    <property type="match status" value="1"/>
</dbReference>
<dbReference type="Proteomes" id="UP000516656">
    <property type="component" value="Chromosome 1"/>
</dbReference>
<dbReference type="EMBL" id="AP018045">
    <property type="protein sequence ID" value="BAX53456.1"/>
    <property type="molecule type" value="Genomic_DNA"/>
</dbReference>
<reference evidence="12" key="1">
    <citation type="journal article" date="2017" name="Genome Announc.">
        <title>Whole-Genome Sequence of Photobacterium damselae subsp. piscicida Strain 91-197, Isolated from Hybrid Striped Bass (Morone sp.) in the United States.</title>
        <authorList>
            <person name="Teru Y."/>
            <person name="Hikima J."/>
            <person name="Kono T."/>
            <person name="Sakai M."/>
            <person name="Takano T."/>
            <person name="Hawke J.P."/>
            <person name="Takeyama H."/>
            <person name="Aoki T."/>
        </authorList>
    </citation>
    <scope>NUCLEOTIDE SEQUENCE</scope>
    <source>
        <strain evidence="12">91-197</strain>
    </source>
</reference>
<dbReference type="Gene3D" id="3.40.630.30">
    <property type="match status" value="1"/>
</dbReference>
<dbReference type="EMBL" id="CP061854">
    <property type="protein sequence ID" value="QOD57447.1"/>
    <property type="molecule type" value="Genomic_DNA"/>
</dbReference>
<gene>
    <name evidence="13" type="ORF">IC627_05750</name>
    <name evidence="12" type="ORF">PDPUS_1_02082</name>
</gene>
<dbReference type="InterPro" id="IPR045746">
    <property type="entry name" value="ACT14924-like_Acyltransf_dom"/>
</dbReference>
<dbReference type="GO" id="GO:0006629">
    <property type="term" value="P:lipid metabolic process"/>
    <property type="evidence" value="ECO:0007669"/>
    <property type="project" value="UniProtKB-KW"/>
</dbReference>
<keyword evidence="3 13" id="KW-0808">Transferase</keyword>
<sequence>MTELQPFSLPKKTPLGLFERSMEHLTGLSQLQALYEQRPQALSSAEFLRYTLRSLNVRSRYLRKDFAQLPKTGPVVIVANHPLGGLEGVILASLILAHRPDLKLFANELLYSIPELRDIFIPVDVFSTTKAKVTNSNALNEGREHLKNGGVLLVFPAGAVSTQQADNVIDDLPWRHSAAKLAIETGAIVCPVYIQGQNSRAFYRAKKIHSLLGTCMLGRELLNKSGTCLGVAVGDLVKPATLYHYKTIPQVTAYLRMLTYSLEQSIKPRPETLANTYSNTISLPIDSCKLLVDIEHLPEEAKLISQGGMSAYIANVQQIPNLILEIGRLRESVFRAVGEGTGQSIDTDQFDKTYLHLFVWDHKDNKLVGAYRLGLVDKILHQGNLAALYTYSLFRYDNTLLKQFGPSIELGRSIIAKKYQRSPTALALLWRGICTFISRNPKYTHLFGPVTISNRYSKVSQQMMGEVLSREFGDTALSRCVQPRSPFQSQHYTWFNDSIHNLKQLDNFISQQENEASGIPVLLRQYLNIGGKVIAFNVDHDFQDALDGLLVVDLRDVSQRQLAKYMGTHAATSYLSYHKAHNDTYNR</sequence>
<dbReference type="InterPro" id="IPR002123">
    <property type="entry name" value="Plipid/glycerol_acylTrfase"/>
</dbReference>
<evidence type="ECO:0000256" key="7">
    <source>
        <dbReference type="ARBA" id="ARBA00039058"/>
    </source>
</evidence>
<organism evidence="12 14">
    <name type="scientific">Photobacterium damsela subsp. piscicida</name>
    <name type="common">Pasteurella piscicida</name>
    <dbReference type="NCBI Taxonomy" id="38294"/>
    <lineage>
        <taxon>Bacteria</taxon>
        <taxon>Pseudomonadati</taxon>
        <taxon>Pseudomonadota</taxon>
        <taxon>Gammaproteobacteria</taxon>
        <taxon>Vibrionales</taxon>
        <taxon>Vibrionaceae</taxon>
        <taxon>Photobacterium</taxon>
    </lineage>
</organism>
<dbReference type="PANTHER" id="PTHR37323">
    <property type="entry name" value="GCN5-RELATED N-ACETYLTRANSFERASE"/>
    <property type="match status" value="1"/>
</dbReference>
<keyword evidence="2" id="KW-0444">Lipid biosynthesis</keyword>
<reference evidence="14" key="2">
    <citation type="submission" date="2017-05" db="EMBL/GenBank/DDBJ databases">
        <title>Whole genome sequence of fish pathogenic bacteria, Photobacterium damselae subsp. piscicida, strain 91-197, isolated from hybrid striped bass (Morone sp.) in USA.</title>
        <authorList>
            <person name="Teru Y."/>
            <person name="Hikima J."/>
            <person name="Kono T."/>
            <person name="Sakai M."/>
            <person name="Takano T."/>
            <person name="Hawke J.P."/>
            <person name="Takeyama H."/>
            <person name="Aoki T."/>
        </authorList>
    </citation>
    <scope>NUCLEOTIDE SEQUENCE [LARGE SCALE GENOMIC DNA]</scope>
    <source>
        <strain evidence="14">91-197</strain>
    </source>
</reference>
<dbReference type="CDD" id="cd07986">
    <property type="entry name" value="LPLAT_ACT14924-like"/>
    <property type="match status" value="1"/>
</dbReference>
<evidence type="ECO:0000256" key="4">
    <source>
        <dbReference type="ARBA" id="ARBA00023098"/>
    </source>
</evidence>
<evidence type="ECO:0000256" key="8">
    <source>
        <dbReference type="ARBA" id="ARBA00039866"/>
    </source>
</evidence>
<comment type="catalytic activity">
    <reaction evidence="10">
        <text>a (3R)-hydroxyacyl-[ACP] + L-ornithine = a lyso-ornithine lipid + holo-[ACP] + H(+)</text>
        <dbReference type="Rhea" id="RHEA:20633"/>
        <dbReference type="Rhea" id="RHEA-COMP:9685"/>
        <dbReference type="Rhea" id="RHEA-COMP:9945"/>
        <dbReference type="ChEBI" id="CHEBI:15378"/>
        <dbReference type="ChEBI" id="CHEBI:46911"/>
        <dbReference type="ChEBI" id="CHEBI:64479"/>
        <dbReference type="ChEBI" id="CHEBI:78827"/>
        <dbReference type="ChEBI" id="CHEBI:138482"/>
        <dbReference type="EC" id="2.3.2.30"/>
    </reaction>
    <physiologicalReaction direction="left-to-right" evidence="10">
        <dbReference type="Rhea" id="RHEA:20634"/>
    </physiologicalReaction>
</comment>
<dbReference type="Pfam" id="PF19576">
    <property type="entry name" value="Acyltransf_2"/>
    <property type="match status" value="1"/>
</dbReference>